<reference evidence="1" key="1">
    <citation type="journal article" date="2017" name="Nature">
        <title>The sunflower genome provides insights into oil metabolism, flowering and Asterid evolution.</title>
        <authorList>
            <person name="Badouin H."/>
            <person name="Gouzy J."/>
            <person name="Grassa C.J."/>
            <person name="Murat F."/>
            <person name="Staton S.E."/>
            <person name="Cottret L."/>
            <person name="Lelandais-Briere C."/>
            <person name="Owens G.L."/>
            <person name="Carrere S."/>
            <person name="Mayjonade B."/>
            <person name="Legrand L."/>
            <person name="Gill N."/>
            <person name="Kane N.C."/>
            <person name="Bowers J.E."/>
            <person name="Hubner S."/>
            <person name="Bellec A."/>
            <person name="Berard A."/>
            <person name="Berges H."/>
            <person name="Blanchet N."/>
            <person name="Boniface M.C."/>
            <person name="Brunel D."/>
            <person name="Catrice O."/>
            <person name="Chaidir N."/>
            <person name="Claudel C."/>
            <person name="Donnadieu C."/>
            <person name="Faraut T."/>
            <person name="Fievet G."/>
            <person name="Helmstetter N."/>
            <person name="King M."/>
            <person name="Knapp S.J."/>
            <person name="Lai Z."/>
            <person name="Le Paslier M.C."/>
            <person name="Lippi Y."/>
            <person name="Lorenzon L."/>
            <person name="Mandel J.R."/>
            <person name="Marage G."/>
            <person name="Marchand G."/>
            <person name="Marquand E."/>
            <person name="Bret-Mestries E."/>
            <person name="Morien E."/>
            <person name="Nambeesan S."/>
            <person name="Nguyen T."/>
            <person name="Pegot-Espagnet P."/>
            <person name="Pouilly N."/>
            <person name="Raftis F."/>
            <person name="Sallet E."/>
            <person name="Schiex T."/>
            <person name="Thomas J."/>
            <person name="Vandecasteele C."/>
            <person name="Vares D."/>
            <person name="Vear F."/>
            <person name="Vautrin S."/>
            <person name="Crespi M."/>
            <person name="Mangin B."/>
            <person name="Burke J.M."/>
            <person name="Salse J."/>
            <person name="Munos S."/>
            <person name="Vincourt P."/>
            <person name="Rieseberg L.H."/>
            <person name="Langlade N.B."/>
        </authorList>
    </citation>
    <scope>NUCLEOTIDE SEQUENCE</scope>
    <source>
        <tissue evidence="1">Leaves</tissue>
    </source>
</reference>
<sequence>MIPPHIATGKAWCKTLLIRVEPELQRTTGMSDQSYYYWCRNDWNE</sequence>
<dbReference type="Proteomes" id="UP000215914">
    <property type="component" value="Unassembled WGS sequence"/>
</dbReference>
<dbReference type="Gramene" id="mRNA:HanXRQr2_Chr02g0045951">
    <property type="protein sequence ID" value="mRNA:HanXRQr2_Chr02g0045951"/>
    <property type="gene ID" value="HanXRQr2_Chr02g0045951"/>
</dbReference>
<evidence type="ECO:0000313" key="2">
    <source>
        <dbReference type="Proteomes" id="UP000215914"/>
    </source>
</evidence>
<name>A0A9K3JLX0_HELAN</name>
<keyword evidence="2" id="KW-1185">Reference proteome</keyword>
<dbReference type="EMBL" id="MNCJ02000317">
    <property type="protein sequence ID" value="KAF5816835.1"/>
    <property type="molecule type" value="Genomic_DNA"/>
</dbReference>
<reference evidence="1" key="2">
    <citation type="submission" date="2020-06" db="EMBL/GenBank/DDBJ databases">
        <title>Helianthus annuus Genome sequencing and assembly Release 2.</title>
        <authorList>
            <person name="Gouzy J."/>
            <person name="Langlade N."/>
            <person name="Munos S."/>
        </authorList>
    </citation>
    <scope>NUCLEOTIDE SEQUENCE</scope>
    <source>
        <tissue evidence="1">Leaves</tissue>
    </source>
</reference>
<accession>A0A9K3JLX0</accession>
<protein>
    <submittedName>
        <fullName evidence="1">Uncharacterized protein</fullName>
    </submittedName>
</protein>
<organism evidence="1 2">
    <name type="scientific">Helianthus annuus</name>
    <name type="common">Common sunflower</name>
    <dbReference type="NCBI Taxonomy" id="4232"/>
    <lineage>
        <taxon>Eukaryota</taxon>
        <taxon>Viridiplantae</taxon>
        <taxon>Streptophyta</taxon>
        <taxon>Embryophyta</taxon>
        <taxon>Tracheophyta</taxon>
        <taxon>Spermatophyta</taxon>
        <taxon>Magnoliopsida</taxon>
        <taxon>eudicotyledons</taxon>
        <taxon>Gunneridae</taxon>
        <taxon>Pentapetalae</taxon>
        <taxon>asterids</taxon>
        <taxon>campanulids</taxon>
        <taxon>Asterales</taxon>
        <taxon>Asteraceae</taxon>
        <taxon>Asteroideae</taxon>
        <taxon>Heliantheae alliance</taxon>
        <taxon>Heliantheae</taxon>
        <taxon>Helianthus</taxon>
    </lineage>
</organism>
<proteinExistence type="predicted"/>
<comment type="caution">
    <text evidence="1">The sequence shown here is derived from an EMBL/GenBank/DDBJ whole genome shotgun (WGS) entry which is preliminary data.</text>
</comment>
<evidence type="ECO:0000313" key="1">
    <source>
        <dbReference type="EMBL" id="KAF5816835.1"/>
    </source>
</evidence>
<gene>
    <name evidence="1" type="ORF">HanXRQr2_Chr02g0045951</name>
</gene>
<dbReference type="AlphaFoldDB" id="A0A9K3JLX0"/>